<name>A0ABQ1E7X1_9CLOT</name>
<protein>
    <recommendedName>
        <fullName evidence="1">DUF4872 domain-containing protein</fullName>
    </recommendedName>
</protein>
<dbReference type="Pfam" id="PF16169">
    <property type="entry name" value="DUF4872"/>
    <property type="match status" value="1"/>
</dbReference>
<gene>
    <name evidence="2" type="ORF">CSC2_13890</name>
</gene>
<proteinExistence type="predicted"/>
<dbReference type="RefSeq" id="WP_206868928.1">
    <property type="nucleotide sequence ID" value="NZ_BMBA01000001.1"/>
</dbReference>
<dbReference type="EMBL" id="BMBA01000001">
    <property type="protein sequence ID" value="GFZ30863.1"/>
    <property type="molecule type" value="Genomic_DNA"/>
</dbReference>
<sequence>MLLKKIIRNHEPTSFDVPHIARLYAEICNYYGYNISPHMAFGIGMGMSFEYMRGEKYQLSPDFIVEGTYFAGSFSKDRRRLAKHLRVWLDVYRGNSDKKAYESYVGMLSQGIPIIAEVNLTLYHGFLRQSYQTTIEDCKYAERIFNIHHGYYLNGYSIIIAGIDEETRDIICLDVNLNGTIIIPYNEFMKMHSHREAYINAEYEWIDILIPKHKQLNPPKFALLESIKDDISNLESPVIFNDDYIIGIDGMKQLYLDIKECMCQHIDKKLKDAIEKIYYTSEIQYGRTGLYRKTYAQFLYEASEYYPVLLEPARLYEKLAEEWSEVLNLIRNSTLVKDEVNDIVQALERIVKLEVEACTLLKCTTDEVYEKLSKSKLTVS</sequence>
<evidence type="ECO:0000313" key="3">
    <source>
        <dbReference type="Proteomes" id="UP000663802"/>
    </source>
</evidence>
<comment type="caution">
    <text evidence="2">The sequence shown here is derived from an EMBL/GenBank/DDBJ whole genome shotgun (WGS) entry which is preliminary data.</text>
</comment>
<dbReference type="Proteomes" id="UP000663802">
    <property type="component" value="Unassembled WGS sequence"/>
</dbReference>
<evidence type="ECO:0000259" key="1">
    <source>
        <dbReference type="Pfam" id="PF16169"/>
    </source>
</evidence>
<organism evidence="2 3">
    <name type="scientific">Clostridium zeae</name>
    <dbReference type="NCBI Taxonomy" id="2759022"/>
    <lineage>
        <taxon>Bacteria</taxon>
        <taxon>Bacillati</taxon>
        <taxon>Bacillota</taxon>
        <taxon>Clostridia</taxon>
        <taxon>Eubacteriales</taxon>
        <taxon>Clostridiaceae</taxon>
        <taxon>Clostridium</taxon>
    </lineage>
</organism>
<accession>A0ABQ1E7X1</accession>
<evidence type="ECO:0000313" key="2">
    <source>
        <dbReference type="EMBL" id="GFZ30863.1"/>
    </source>
</evidence>
<keyword evidence="3" id="KW-1185">Reference proteome</keyword>
<dbReference type="InterPro" id="IPR032369">
    <property type="entry name" value="DUF4872"/>
</dbReference>
<reference evidence="2 3" key="1">
    <citation type="journal article" date="2021" name="Int. J. Syst. Evol. Microbiol.">
        <title>Clostridium zeae sp. nov., isolated from corn silage.</title>
        <authorList>
            <person name="Kobayashi H."/>
            <person name="Tanizawa Y."/>
            <person name="Yagura M."/>
            <person name="Sakamoto M."/>
            <person name="Ohkuma M."/>
            <person name="Tohno M."/>
        </authorList>
    </citation>
    <scope>NUCLEOTIDE SEQUENCE [LARGE SCALE GENOMIC DNA]</scope>
    <source>
        <strain evidence="2 3">CSC2</strain>
    </source>
</reference>
<feature type="domain" description="DUF4872" evidence="1">
    <location>
        <begin position="218"/>
        <end position="360"/>
    </location>
</feature>